<dbReference type="SUPFAM" id="SSF55781">
    <property type="entry name" value="GAF domain-like"/>
    <property type="match status" value="1"/>
</dbReference>
<dbReference type="GO" id="GO:1902201">
    <property type="term" value="P:negative regulation of bacterial-type flagellum-dependent cell motility"/>
    <property type="evidence" value="ECO:0007669"/>
    <property type="project" value="TreeGrafter"/>
</dbReference>
<dbReference type="InterPro" id="IPR029787">
    <property type="entry name" value="Nucleotide_cyclase"/>
</dbReference>
<dbReference type="SUPFAM" id="SSF55073">
    <property type="entry name" value="Nucleotide cyclase"/>
    <property type="match status" value="1"/>
</dbReference>
<protein>
    <recommendedName>
        <fullName evidence="1">diguanylate cyclase</fullName>
        <ecNumber evidence="1">2.7.7.65</ecNumber>
    </recommendedName>
</protein>
<dbReference type="GO" id="GO:0052621">
    <property type="term" value="F:diguanylate cyclase activity"/>
    <property type="evidence" value="ECO:0007669"/>
    <property type="project" value="UniProtKB-EC"/>
</dbReference>
<dbReference type="AlphaFoldDB" id="A0A090ANL1"/>
<dbReference type="PANTHER" id="PTHR45138:SF9">
    <property type="entry name" value="DIGUANYLATE CYCLASE DGCM-RELATED"/>
    <property type="match status" value="1"/>
</dbReference>
<dbReference type="PROSITE" id="PS50887">
    <property type="entry name" value="GGDEF"/>
    <property type="match status" value="1"/>
</dbReference>
<sequence>MKQLIKQAVITLARFGNSKQVVLLKVETINNGIIIGAFLNGEFLISNESIKLNNTPLEKIISTKQTYTYPGTIVKSIPFPIYQDSRSDFSCVCLPLLNEENQVIGIVILTQKIGISLSSERLHVVNLLRPLIAAIIETNVTMIELLAERENLLQLSTIDSLTSLYTRRYFETRLQEEFTKVSRHGGVFSLLLIDIDHFKQINDTCGYKEGNRVLQEVAQILTNSIRKEIDIPCRYNGKQFGILLPYTDVDGAYILAERIRRGCEQHLFTTQQGIPFKVTLSIGVAHNIDIAHHEELNDNDHIVVESAPVTEVSKEEVIYRVDVMLNAAKQAGHNQVMVWW</sequence>
<keyword evidence="5" id="KW-1185">Reference proteome</keyword>
<evidence type="ECO:0000256" key="1">
    <source>
        <dbReference type="ARBA" id="ARBA00012528"/>
    </source>
</evidence>
<comment type="catalytic activity">
    <reaction evidence="2">
        <text>2 GTP = 3',3'-c-di-GMP + 2 diphosphate</text>
        <dbReference type="Rhea" id="RHEA:24898"/>
        <dbReference type="ChEBI" id="CHEBI:33019"/>
        <dbReference type="ChEBI" id="CHEBI:37565"/>
        <dbReference type="ChEBI" id="CHEBI:58805"/>
        <dbReference type="EC" id="2.7.7.65"/>
    </reaction>
</comment>
<dbReference type="STRING" id="40754.THII_2693"/>
<reference evidence="4 5" key="1">
    <citation type="journal article" date="2014" name="ISME J.">
        <title>Ecophysiology of Thioploca ingrica as revealed by the complete genome sequence supplemented with proteomic evidence.</title>
        <authorList>
            <person name="Kojima H."/>
            <person name="Ogura Y."/>
            <person name="Yamamoto N."/>
            <person name="Togashi T."/>
            <person name="Mori H."/>
            <person name="Watanabe T."/>
            <person name="Nemoto F."/>
            <person name="Kurokawa K."/>
            <person name="Hayashi T."/>
            <person name="Fukui M."/>
        </authorList>
    </citation>
    <scope>NUCLEOTIDE SEQUENCE [LARGE SCALE GENOMIC DNA]</scope>
</reference>
<feature type="domain" description="GGDEF" evidence="3">
    <location>
        <begin position="186"/>
        <end position="340"/>
    </location>
</feature>
<dbReference type="EC" id="2.7.7.65" evidence="1"/>
<dbReference type="InterPro" id="IPR050469">
    <property type="entry name" value="Diguanylate_Cyclase"/>
</dbReference>
<evidence type="ECO:0000313" key="4">
    <source>
        <dbReference type="EMBL" id="BAP56990.1"/>
    </source>
</evidence>
<dbReference type="InterPro" id="IPR000160">
    <property type="entry name" value="GGDEF_dom"/>
</dbReference>
<dbReference type="EMBL" id="AP014633">
    <property type="protein sequence ID" value="BAP56990.1"/>
    <property type="molecule type" value="Genomic_DNA"/>
</dbReference>
<dbReference type="InterPro" id="IPR043128">
    <property type="entry name" value="Rev_trsase/Diguanyl_cyclase"/>
</dbReference>
<dbReference type="Pfam" id="PF00990">
    <property type="entry name" value="GGDEF"/>
    <property type="match status" value="1"/>
</dbReference>
<name>A0A090ANL1_9GAMM</name>
<proteinExistence type="predicted"/>
<dbReference type="NCBIfam" id="TIGR00254">
    <property type="entry name" value="GGDEF"/>
    <property type="match status" value="1"/>
</dbReference>
<dbReference type="KEGG" id="tig:THII_2693"/>
<dbReference type="GO" id="GO:0043709">
    <property type="term" value="P:cell adhesion involved in single-species biofilm formation"/>
    <property type="evidence" value="ECO:0007669"/>
    <property type="project" value="TreeGrafter"/>
</dbReference>
<dbReference type="SMART" id="SM00267">
    <property type="entry name" value="GGDEF"/>
    <property type="match status" value="1"/>
</dbReference>
<dbReference type="HOGENOM" id="CLU_876218_0_0_6"/>
<gene>
    <name evidence="4" type="ORF">THII_2693</name>
</gene>
<dbReference type="Proteomes" id="UP000031623">
    <property type="component" value="Chromosome"/>
</dbReference>
<organism evidence="4 5">
    <name type="scientific">Thioploca ingrica</name>
    <dbReference type="NCBI Taxonomy" id="40754"/>
    <lineage>
        <taxon>Bacteria</taxon>
        <taxon>Pseudomonadati</taxon>
        <taxon>Pseudomonadota</taxon>
        <taxon>Gammaproteobacteria</taxon>
        <taxon>Thiotrichales</taxon>
        <taxon>Thiotrichaceae</taxon>
        <taxon>Thioploca</taxon>
    </lineage>
</organism>
<dbReference type="CDD" id="cd01949">
    <property type="entry name" value="GGDEF"/>
    <property type="match status" value="1"/>
</dbReference>
<dbReference type="GO" id="GO:0005886">
    <property type="term" value="C:plasma membrane"/>
    <property type="evidence" value="ECO:0007669"/>
    <property type="project" value="TreeGrafter"/>
</dbReference>
<dbReference type="Gene3D" id="3.30.70.270">
    <property type="match status" value="1"/>
</dbReference>
<evidence type="ECO:0000313" key="5">
    <source>
        <dbReference type="Proteomes" id="UP000031623"/>
    </source>
</evidence>
<evidence type="ECO:0000259" key="3">
    <source>
        <dbReference type="PROSITE" id="PS50887"/>
    </source>
</evidence>
<accession>A0A090ANL1</accession>
<dbReference type="PANTHER" id="PTHR45138">
    <property type="entry name" value="REGULATORY COMPONENTS OF SENSORY TRANSDUCTION SYSTEM"/>
    <property type="match status" value="1"/>
</dbReference>
<evidence type="ECO:0000256" key="2">
    <source>
        <dbReference type="ARBA" id="ARBA00034247"/>
    </source>
</evidence>